<dbReference type="EMBL" id="BAABLD010000011">
    <property type="protein sequence ID" value="GAA5169103.1"/>
    <property type="molecule type" value="Genomic_DNA"/>
</dbReference>
<dbReference type="CDD" id="cd01949">
    <property type="entry name" value="GGDEF"/>
    <property type="match status" value="1"/>
</dbReference>
<dbReference type="PANTHER" id="PTHR45138">
    <property type="entry name" value="REGULATORY COMPONENTS OF SENSORY TRANSDUCTION SYSTEM"/>
    <property type="match status" value="1"/>
</dbReference>
<comment type="catalytic activity">
    <reaction evidence="2">
        <text>2 GTP = 3',3'-c-di-GMP + 2 diphosphate</text>
        <dbReference type="Rhea" id="RHEA:24898"/>
        <dbReference type="ChEBI" id="CHEBI:33019"/>
        <dbReference type="ChEBI" id="CHEBI:37565"/>
        <dbReference type="ChEBI" id="CHEBI:58805"/>
        <dbReference type="EC" id="2.7.7.65"/>
    </reaction>
</comment>
<feature type="transmembrane region" description="Helical" evidence="3">
    <location>
        <begin position="64"/>
        <end position="83"/>
    </location>
</feature>
<dbReference type="SUPFAM" id="SSF55073">
    <property type="entry name" value="Nucleotide cyclase"/>
    <property type="match status" value="1"/>
</dbReference>
<dbReference type="SMART" id="SM00267">
    <property type="entry name" value="GGDEF"/>
    <property type="match status" value="1"/>
</dbReference>
<keyword evidence="3" id="KW-0472">Membrane</keyword>
<protein>
    <recommendedName>
        <fullName evidence="1">diguanylate cyclase</fullName>
        <ecNumber evidence="1">2.7.7.65</ecNumber>
    </recommendedName>
</protein>
<evidence type="ECO:0000313" key="6">
    <source>
        <dbReference type="Proteomes" id="UP001500547"/>
    </source>
</evidence>
<dbReference type="PROSITE" id="PS50887">
    <property type="entry name" value="GGDEF"/>
    <property type="match status" value="1"/>
</dbReference>
<feature type="transmembrane region" description="Helical" evidence="3">
    <location>
        <begin position="89"/>
        <end position="111"/>
    </location>
</feature>
<keyword evidence="3" id="KW-1133">Transmembrane helix</keyword>
<keyword evidence="3" id="KW-0812">Transmembrane</keyword>
<dbReference type="EC" id="2.7.7.65" evidence="1"/>
<accession>A0ABP9QXU3</accession>
<evidence type="ECO:0000313" key="5">
    <source>
        <dbReference type="EMBL" id="GAA5169103.1"/>
    </source>
</evidence>
<dbReference type="InterPro" id="IPR029787">
    <property type="entry name" value="Nucleotide_cyclase"/>
</dbReference>
<dbReference type="InterPro" id="IPR050469">
    <property type="entry name" value="Diguanylate_Cyclase"/>
</dbReference>
<organism evidence="5 6">
    <name type="scientific">Viridibacterium curvum</name>
    <dbReference type="NCBI Taxonomy" id="1101404"/>
    <lineage>
        <taxon>Bacteria</taxon>
        <taxon>Pseudomonadati</taxon>
        <taxon>Pseudomonadota</taxon>
        <taxon>Betaproteobacteria</taxon>
        <taxon>Rhodocyclales</taxon>
        <taxon>Rhodocyclaceae</taxon>
        <taxon>Viridibacterium</taxon>
    </lineage>
</organism>
<sequence>MTTRLLKLIHWLNRIARPIAAVLGVGLLILIAVLDAVTGPTLALSILYLGPIALIAWRLERNAAISMAIFAGIVHALLNPHSIRSDSSTLIAIWNVMILCAIFAVFAVIIYELNRLLEKERDLARTDFLTGTRNRMAFLKEVDQEILRAVRHGQPISLVYVDLDNFKAINDRLGHREGDRLLLAVGQTLMQTIRGIDTVSRLGGDEFVILLPNADSDAAATVAPRIRQALLARMKQDLWPVTFSIGVLTCPIPPGSAEQLIHRADELMYRAKLQGKDRLVFSVQSA</sequence>
<name>A0ABP9QXU3_9RHOO</name>
<evidence type="ECO:0000256" key="2">
    <source>
        <dbReference type="ARBA" id="ARBA00034247"/>
    </source>
</evidence>
<dbReference type="Pfam" id="PF00990">
    <property type="entry name" value="GGDEF"/>
    <property type="match status" value="1"/>
</dbReference>
<gene>
    <name evidence="5" type="ORF">GCM10025770_30230</name>
</gene>
<feature type="transmembrane region" description="Helical" evidence="3">
    <location>
        <begin position="40"/>
        <end position="57"/>
    </location>
</feature>
<evidence type="ECO:0000256" key="1">
    <source>
        <dbReference type="ARBA" id="ARBA00012528"/>
    </source>
</evidence>
<dbReference type="PANTHER" id="PTHR45138:SF9">
    <property type="entry name" value="DIGUANYLATE CYCLASE DGCM-RELATED"/>
    <property type="match status" value="1"/>
</dbReference>
<evidence type="ECO:0000256" key="3">
    <source>
        <dbReference type="SAM" id="Phobius"/>
    </source>
</evidence>
<evidence type="ECO:0000259" key="4">
    <source>
        <dbReference type="PROSITE" id="PS50887"/>
    </source>
</evidence>
<keyword evidence="6" id="KW-1185">Reference proteome</keyword>
<feature type="transmembrane region" description="Helical" evidence="3">
    <location>
        <begin position="15"/>
        <end position="34"/>
    </location>
</feature>
<comment type="caution">
    <text evidence="5">The sequence shown here is derived from an EMBL/GenBank/DDBJ whole genome shotgun (WGS) entry which is preliminary data.</text>
</comment>
<feature type="domain" description="GGDEF" evidence="4">
    <location>
        <begin position="154"/>
        <end position="284"/>
    </location>
</feature>
<dbReference type="NCBIfam" id="TIGR00254">
    <property type="entry name" value="GGDEF"/>
    <property type="match status" value="1"/>
</dbReference>
<reference evidence="6" key="1">
    <citation type="journal article" date="2019" name="Int. J. Syst. Evol. Microbiol.">
        <title>The Global Catalogue of Microorganisms (GCM) 10K type strain sequencing project: providing services to taxonomists for standard genome sequencing and annotation.</title>
        <authorList>
            <consortium name="The Broad Institute Genomics Platform"/>
            <consortium name="The Broad Institute Genome Sequencing Center for Infectious Disease"/>
            <person name="Wu L."/>
            <person name="Ma J."/>
        </authorList>
    </citation>
    <scope>NUCLEOTIDE SEQUENCE [LARGE SCALE GENOMIC DNA]</scope>
    <source>
        <strain evidence="6">JCM 18715</strain>
    </source>
</reference>
<dbReference type="Gene3D" id="3.30.70.270">
    <property type="match status" value="1"/>
</dbReference>
<dbReference type="Proteomes" id="UP001500547">
    <property type="component" value="Unassembled WGS sequence"/>
</dbReference>
<dbReference type="InterPro" id="IPR000160">
    <property type="entry name" value="GGDEF_dom"/>
</dbReference>
<proteinExistence type="predicted"/>
<dbReference type="InterPro" id="IPR043128">
    <property type="entry name" value="Rev_trsase/Diguanyl_cyclase"/>
</dbReference>
<dbReference type="RefSeq" id="WP_345533932.1">
    <property type="nucleotide sequence ID" value="NZ_BAABLD010000011.1"/>
</dbReference>